<organism evidence="2 3">
    <name type="scientific">Bionectria ochroleuca</name>
    <name type="common">Gliocladium roseum</name>
    <dbReference type="NCBI Taxonomy" id="29856"/>
    <lineage>
        <taxon>Eukaryota</taxon>
        <taxon>Fungi</taxon>
        <taxon>Dikarya</taxon>
        <taxon>Ascomycota</taxon>
        <taxon>Pezizomycotina</taxon>
        <taxon>Sordariomycetes</taxon>
        <taxon>Hypocreomycetidae</taxon>
        <taxon>Hypocreales</taxon>
        <taxon>Bionectriaceae</taxon>
        <taxon>Clonostachys</taxon>
    </lineage>
</organism>
<sequence length="205" mass="22686">MFLQPILYTGLISACLALPNPSPPFEPPHDVKFPENAKCGEVNVFYTSGFTAYHPYVIEQGLDPHAVDHDLRTSVADLVKAGFNVRVLFQGPEQPLANLEDRLKHRQWDITAEGFGIRGYRNGTASKRFEDNLYLLQQYAPHAPSVFNWGGPTLAESVTRRVPLTEDCSDKPGDLIAYEEICAPDVCQKTTTVLNGNLTQLLGGI</sequence>
<evidence type="ECO:0000313" key="2">
    <source>
        <dbReference type="EMBL" id="VUC35475.1"/>
    </source>
</evidence>
<protein>
    <recommendedName>
        <fullName evidence="4">1,3-beta-glucanosyltransferase</fullName>
    </recommendedName>
</protein>
<keyword evidence="3" id="KW-1185">Reference proteome</keyword>
<dbReference type="EMBL" id="CABFNS010000910">
    <property type="protein sequence ID" value="VUC35475.1"/>
    <property type="molecule type" value="Genomic_DNA"/>
</dbReference>
<accession>A0ABY6UZT4</accession>
<feature type="signal peptide" evidence="1">
    <location>
        <begin position="1"/>
        <end position="17"/>
    </location>
</feature>
<name>A0ABY6UZT4_BIOOC</name>
<evidence type="ECO:0000313" key="3">
    <source>
        <dbReference type="Proteomes" id="UP000766486"/>
    </source>
</evidence>
<gene>
    <name evidence="2" type="ORF">CLO192961_LOCUS411307</name>
</gene>
<reference evidence="2 3" key="1">
    <citation type="submission" date="2019-06" db="EMBL/GenBank/DDBJ databases">
        <authorList>
            <person name="Broberg M."/>
        </authorList>
    </citation>
    <scope>NUCLEOTIDE SEQUENCE [LARGE SCALE GENOMIC DNA]</scope>
</reference>
<comment type="caution">
    <text evidence="2">The sequence shown here is derived from an EMBL/GenBank/DDBJ whole genome shotgun (WGS) entry which is preliminary data.</text>
</comment>
<keyword evidence="1" id="KW-0732">Signal</keyword>
<feature type="chain" id="PRO_5046408119" description="1,3-beta-glucanosyltransferase" evidence="1">
    <location>
        <begin position="18"/>
        <end position="205"/>
    </location>
</feature>
<dbReference type="Proteomes" id="UP000766486">
    <property type="component" value="Unassembled WGS sequence"/>
</dbReference>
<evidence type="ECO:0000256" key="1">
    <source>
        <dbReference type="SAM" id="SignalP"/>
    </source>
</evidence>
<proteinExistence type="predicted"/>
<evidence type="ECO:0008006" key="4">
    <source>
        <dbReference type="Google" id="ProtNLM"/>
    </source>
</evidence>